<dbReference type="InterPro" id="IPR002560">
    <property type="entry name" value="Transposase_DDE"/>
</dbReference>
<dbReference type="PANTHER" id="PTHR33498:SF1">
    <property type="entry name" value="TRANSPOSASE FOR INSERTION SEQUENCE ELEMENT IS1557"/>
    <property type="match status" value="1"/>
</dbReference>
<feature type="domain" description="HTH IS21-type" evidence="1">
    <location>
        <begin position="295"/>
        <end position="356"/>
    </location>
</feature>
<keyword evidence="3" id="KW-1185">Reference proteome</keyword>
<evidence type="ECO:0000313" key="2">
    <source>
        <dbReference type="EMBL" id="SDC69675.1"/>
    </source>
</evidence>
<reference evidence="2 3" key="1">
    <citation type="submission" date="2016-10" db="EMBL/GenBank/DDBJ databases">
        <authorList>
            <person name="de Groot N.N."/>
        </authorList>
    </citation>
    <scope>NUCLEOTIDE SEQUENCE [LARGE SCALE GENOMIC DNA]</scope>
    <source>
        <strain evidence="2 3">CPCC 100156</strain>
    </source>
</reference>
<dbReference type="EMBL" id="FMZX01000002">
    <property type="protein sequence ID" value="SDC69675.1"/>
    <property type="molecule type" value="Genomic_DNA"/>
</dbReference>
<dbReference type="Pfam" id="PF14690">
    <property type="entry name" value="Zn_ribbon_ISL3"/>
    <property type="match status" value="1"/>
</dbReference>
<dbReference type="PROSITE" id="PS50531">
    <property type="entry name" value="HTH_IS21"/>
    <property type="match status" value="1"/>
</dbReference>
<evidence type="ECO:0000259" key="1">
    <source>
        <dbReference type="PROSITE" id="PS50531"/>
    </source>
</evidence>
<dbReference type="Pfam" id="PF01610">
    <property type="entry name" value="DDE_Tnp_ISL3"/>
    <property type="match status" value="1"/>
</dbReference>
<sequence length="537" mass="59616">MSKRLLPLIPAGLLVQQILPSHELLTVVVAPREPWATCPACGKPSWRVHSRYDRILNDLPWQGRPVQLRVQARRFRCLELACPRLTFAERLTDTALPAARRTGRLDDLQRHLGLAAGGEVGSRLAARLAMPVSADTLLRLARRTGAVPQVRPPVRVLAVDEWAWRRGHRYGTVLVDLERNRVVDLLPDRSAESLASWLKANPGVTVVARDRAGVYADGVRQGAPDAVEVTDRWHLLRNLGDAVHAAAERHHAAARRVAREVMRQPAVPSTPVLADSARPGAAGRQIVAARERRQGRFDEAARLHAAGASLSAISRQLGADRKTLRRWLRAGTVPSWQQPRRGSVLDPYRDHLEHRWAEGCHNAARLWRELAALGFSGRDAVVRSWATERRRTEPNGTWATRTVGGKPWRPPSGRRVTRLLMAEPRTLSRPDRAFTARLLEEVPALAATAAAAKRLEGVLRKRSGETLADVLAAAERTHLSAFVTELRKDITAVEAALRLPWTTSPAEGQICRIKMIKRTMYGRAGFALLRARVMHPA</sequence>
<dbReference type="InterPro" id="IPR017894">
    <property type="entry name" value="HTH_IS21_transposase_type"/>
</dbReference>
<dbReference type="Proteomes" id="UP000198925">
    <property type="component" value="Unassembled WGS sequence"/>
</dbReference>
<gene>
    <name evidence="2" type="ORF">SAMN04487779_100298</name>
</gene>
<dbReference type="RefSeq" id="WP_245704657.1">
    <property type="nucleotide sequence ID" value="NZ_FMZX01000002.1"/>
</dbReference>
<evidence type="ECO:0000313" key="3">
    <source>
        <dbReference type="Proteomes" id="UP000198925"/>
    </source>
</evidence>
<organism evidence="2 3">
    <name type="scientific">Belnapia rosea</name>
    <dbReference type="NCBI Taxonomy" id="938405"/>
    <lineage>
        <taxon>Bacteria</taxon>
        <taxon>Pseudomonadati</taxon>
        <taxon>Pseudomonadota</taxon>
        <taxon>Alphaproteobacteria</taxon>
        <taxon>Acetobacterales</taxon>
        <taxon>Roseomonadaceae</taxon>
        <taxon>Belnapia</taxon>
    </lineage>
</organism>
<dbReference type="STRING" id="938405.SAMN02927895_05341"/>
<dbReference type="InterPro" id="IPR029261">
    <property type="entry name" value="Transposase_Znf"/>
</dbReference>
<dbReference type="AlphaFoldDB" id="A0A1G6NR83"/>
<protein>
    <submittedName>
        <fullName evidence="2">Transposase</fullName>
    </submittedName>
</protein>
<name>A0A1G6NR83_9PROT</name>
<dbReference type="InterPro" id="IPR047951">
    <property type="entry name" value="Transpos_ISL3"/>
</dbReference>
<dbReference type="PANTHER" id="PTHR33498">
    <property type="entry name" value="TRANSPOSASE FOR INSERTION SEQUENCE ELEMENT IS1557"/>
    <property type="match status" value="1"/>
</dbReference>
<proteinExistence type="predicted"/>
<dbReference type="NCBIfam" id="NF033550">
    <property type="entry name" value="transpos_ISL3"/>
    <property type="match status" value="1"/>
</dbReference>
<accession>A0A1G6NR83</accession>